<keyword evidence="1" id="KW-1133">Transmembrane helix</keyword>
<feature type="transmembrane region" description="Helical" evidence="1">
    <location>
        <begin position="32"/>
        <end position="52"/>
    </location>
</feature>
<evidence type="ECO:0000256" key="1">
    <source>
        <dbReference type="SAM" id="Phobius"/>
    </source>
</evidence>
<organism evidence="2 3">
    <name type="scientific">Candidatus Doudnabacteria bacterium RIFCSPHIGHO2_01_FULL_49_9</name>
    <dbReference type="NCBI Taxonomy" id="1817827"/>
    <lineage>
        <taxon>Bacteria</taxon>
        <taxon>Candidatus Doudnaibacteriota</taxon>
    </lineage>
</organism>
<comment type="caution">
    <text evidence="2">The sequence shown here is derived from an EMBL/GenBank/DDBJ whole genome shotgun (WGS) entry which is preliminary data.</text>
</comment>
<accession>A0A1F5P0E6</accession>
<evidence type="ECO:0000313" key="2">
    <source>
        <dbReference type="EMBL" id="OGE83334.1"/>
    </source>
</evidence>
<protein>
    <submittedName>
        <fullName evidence="2">Uncharacterized protein</fullName>
    </submittedName>
</protein>
<sequence>MKRKDWFGCAVMLLITLLIMMLTTRFHDLGWLRVPCIIFVTTLFGVLLATWLTLEMHDAWLNLSRRSRIVPFAIPAFFVSVCLLGPFVTLYGMVGGALGAMLVSCLASAMFWLAALLPGMVVNFLESAFHENMQRKYDSFPPENVTAEVIESTRNRARPVNPYMR</sequence>
<dbReference type="Proteomes" id="UP000176339">
    <property type="component" value="Unassembled WGS sequence"/>
</dbReference>
<gene>
    <name evidence="2" type="ORF">A2846_05035</name>
</gene>
<keyword evidence="1" id="KW-0472">Membrane</keyword>
<proteinExistence type="predicted"/>
<dbReference type="EMBL" id="MFEN01000047">
    <property type="protein sequence ID" value="OGE83334.1"/>
    <property type="molecule type" value="Genomic_DNA"/>
</dbReference>
<feature type="transmembrane region" description="Helical" evidence="1">
    <location>
        <begin position="7"/>
        <end position="26"/>
    </location>
</feature>
<name>A0A1F5P0E6_9BACT</name>
<evidence type="ECO:0000313" key="3">
    <source>
        <dbReference type="Proteomes" id="UP000176339"/>
    </source>
</evidence>
<feature type="transmembrane region" description="Helical" evidence="1">
    <location>
        <begin position="100"/>
        <end position="125"/>
    </location>
</feature>
<feature type="transmembrane region" description="Helical" evidence="1">
    <location>
        <begin position="72"/>
        <end position="94"/>
    </location>
</feature>
<dbReference type="AlphaFoldDB" id="A0A1F5P0E6"/>
<reference evidence="2 3" key="1">
    <citation type="journal article" date="2016" name="Nat. Commun.">
        <title>Thousands of microbial genomes shed light on interconnected biogeochemical processes in an aquifer system.</title>
        <authorList>
            <person name="Anantharaman K."/>
            <person name="Brown C.T."/>
            <person name="Hug L.A."/>
            <person name="Sharon I."/>
            <person name="Castelle C.J."/>
            <person name="Probst A.J."/>
            <person name="Thomas B.C."/>
            <person name="Singh A."/>
            <person name="Wilkins M.J."/>
            <person name="Karaoz U."/>
            <person name="Brodie E.L."/>
            <person name="Williams K.H."/>
            <person name="Hubbard S.S."/>
            <person name="Banfield J.F."/>
        </authorList>
    </citation>
    <scope>NUCLEOTIDE SEQUENCE [LARGE SCALE GENOMIC DNA]</scope>
</reference>
<keyword evidence="1" id="KW-0812">Transmembrane</keyword>